<proteinExistence type="predicted"/>
<dbReference type="RefSeq" id="WP_201636033.1">
    <property type="nucleotide sequence ID" value="NZ_JAEQNB010000004.1"/>
</dbReference>
<comment type="caution">
    <text evidence="2">The sequence shown here is derived from an EMBL/GenBank/DDBJ whole genome shotgun (WGS) entry which is preliminary data.</text>
</comment>
<gene>
    <name evidence="2" type="ORF">JJB07_13960</name>
</gene>
<dbReference type="Proteomes" id="UP000602284">
    <property type="component" value="Unassembled WGS sequence"/>
</dbReference>
<feature type="chain" id="PRO_5045442358" evidence="1">
    <location>
        <begin position="26"/>
        <end position="129"/>
    </location>
</feature>
<feature type="signal peptide" evidence="1">
    <location>
        <begin position="1"/>
        <end position="25"/>
    </location>
</feature>
<dbReference type="InterPro" id="IPR024984">
    <property type="entry name" value="DUF3888"/>
</dbReference>
<dbReference type="EMBL" id="JAEQNB010000004">
    <property type="protein sequence ID" value="MBL0387741.1"/>
    <property type="molecule type" value="Genomic_DNA"/>
</dbReference>
<sequence>MKKRLAPLALAVLTLTATIPTAAFAIPRETREQLLETTLLTTLQEPIRKAVNEHYKHNPPRFYTHDSQILHLNRNTGGSDTYTVRVQILIMDDKSRQPQTRDILTLRVEPTSSKVISYESHPVKAGSHA</sequence>
<evidence type="ECO:0000313" key="3">
    <source>
        <dbReference type="Proteomes" id="UP000602284"/>
    </source>
</evidence>
<protein>
    <submittedName>
        <fullName evidence="2">DUF3888 domain-containing protein</fullName>
    </submittedName>
</protein>
<keyword evidence="3" id="KW-1185">Reference proteome</keyword>
<evidence type="ECO:0000313" key="2">
    <source>
        <dbReference type="EMBL" id="MBL0387741.1"/>
    </source>
</evidence>
<reference evidence="2 3" key="1">
    <citation type="submission" date="2021-01" db="EMBL/GenBank/DDBJ databases">
        <title>Tumebacillus sp. strain ITR2 16S ribosomal RNA gene Genome sequencing and assembly.</title>
        <authorList>
            <person name="Kang M."/>
        </authorList>
    </citation>
    <scope>NUCLEOTIDE SEQUENCE [LARGE SCALE GENOMIC DNA]</scope>
    <source>
        <strain evidence="2 3">ITR2</strain>
    </source>
</reference>
<dbReference type="Pfam" id="PF13027">
    <property type="entry name" value="DUF3888"/>
    <property type="match status" value="1"/>
</dbReference>
<evidence type="ECO:0000256" key="1">
    <source>
        <dbReference type="SAM" id="SignalP"/>
    </source>
</evidence>
<keyword evidence="1" id="KW-0732">Signal</keyword>
<name>A0ABS1JBU4_9BACL</name>
<organism evidence="2 3">
    <name type="scientific">Tumebacillus amylolyticus</name>
    <dbReference type="NCBI Taxonomy" id="2801339"/>
    <lineage>
        <taxon>Bacteria</taxon>
        <taxon>Bacillati</taxon>
        <taxon>Bacillota</taxon>
        <taxon>Bacilli</taxon>
        <taxon>Bacillales</taxon>
        <taxon>Alicyclobacillaceae</taxon>
        <taxon>Tumebacillus</taxon>
    </lineage>
</organism>
<accession>A0ABS1JBU4</accession>